<keyword evidence="7 11" id="KW-0472">Membrane</keyword>
<sequence length="711" mass="76330">MKKNISIKSKIILLSSLSLLATICIFSGVSFFQSHEVSRITTTASRDIIFKTVDKRLSAQASYNASQIQQLFAKKLTLLATLTDQISILNSAYAKQGVNERIIRQQINSSLALVFNRDATLDNIWLIMNENLVGQDSEFVDDLSHGSNSTGKLSTTWIREAGIAKNLAVSNELILTTELSANGVPYNFFFTCPNKTKSSCISEPFIDNSTGVPVLTATISEPVIIGGAVVGVVGTDISLNSLQQIAMDIKKDIYDGAGELSVLSGAGTLAAFTRDSSLLGMQVDKDLGAAGQQLWSQIVAGVEQLVRLEDSIRVLAPVSVKAGMKDWWVVLDVPKSVIEADAASLQTLQGTLQRSATINTSIIALIAAVIGMLLMWFTASNLVKPINNVAAMLKEIASGDGDLTKRITYGYQDELGNLVFWFNSLLDKLQPTLQKIKGSITETRATANQSLQIAQQTSVGMQTQLSDIDQVVTASNEMSATAQDVAANAARAAEAAQGVDRSAKQGLISIDDSMREVEELSESVTAAMLDIQTLAANSDEIGHVLEVIRGVAEQTNLLALNAAIEAARAGESGRGFAVVADEVRNLAMRTQNSVEQIRVVIERLLKGTSDAVEMMQTSHQKALVSSQQMKGTVESFSRISSAVSIISEMNIQIAAAAEQQSAVAEEVNRNITNVRAVTDSLSARAEDAAQMSKQLNILADSQFNLAEQFKT</sequence>
<dbReference type="InterPro" id="IPR004089">
    <property type="entry name" value="MCPsignal_dom"/>
</dbReference>
<evidence type="ECO:0000256" key="8">
    <source>
        <dbReference type="ARBA" id="ARBA00023224"/>
    </source>
</evidence>
<keyword evidence="6 11" id="KW-1133">Transmembrane helix</keyword>
<feature type="domain" description="Methyl-accepting transducer" evidence="12">
    <location>
        <begin position="439"/>
        <end position="675"/>
    </location>
</feature>
<organism evidence="14 15">
    <name type="scientific">Pseudomonas jessenii</name>
    <dbReference type="NCBI Taxonomy" id="77298"/>
    <lineage>
        <taxon>Bacteria</taxon>
        <taxon>Pseudomonadati</taxon>
        <taxon>Pseudomonadota</taxon>
        <taxon>Gammaproteobacteria</taxon>
        <taxon>Pseudomonadales</taxon>
        <taxon>Pseudomonadaceae</taxon>
        <taxon>Pseudomonas</taxon>
    </lineage>
</organism>
<dbReference type="FunFam" id="1.10.287.950:FF:000001">
    <property type="entry name" value="Methyl-accepting chemotaxis sensory transducer"/>
    <property type="match status" value="1"/>
</dbReference>
<evidence type="ECO:0000256" key="3">
    <source>
        <dbReference type="ARBA" id="ARBA00022481"/>
    </source>
</evidence>
<evidence type="ECO:0000259" key="13">
    <source>
        <dbReference type="PROSITE" id="PS50885"/>
    </source>
</evidence>
<keyword evidence="3" id="KW-0488">Methylation</keyword>
<reference evidence="14 15" key="1">
    <citation type="journal article" date="2018" name="Appl. Microbiol. Biotechnol.">
        <title>Characterization of the caprolactam degradation pathway in Pseudomonas jessenii using mass spectrometry-based proteomics.</title>
        <authorList>
            <person name="Otzen M."/>
            <person name="Palacio C."/>
            <person name="Janssen D.B."/>
        </authorList>
    </citation>
    <scope>NUCLEOTIDE SEQUENCE [LARGE SCALE GENOMIC DNA]</scope>
    <source>
        <strain evidence="14 15">GO3</strain>
    </source>
</reference>
<keyword evidence="4" id="KW-0145">Chemotaxis</keyword>
<dbReference type="Pfam" id="PF00015">
    <property type="entry name" value="MCPsignal"/>
    <property type="match status" value="1"/>
</dbReference>
<name>A0A2W0EXD9_PSEJE</name>
<evidence type="ECO:0000313" key="15">
    <source>
        <dbReference type="Proteomes" id="UP000247437"/>
    </source>
</evidence>
<keyword evidence="2" id="KW-1003">Cell membrane</keyword>
<dbReference type="Proteomes" id="UP000247437">
    <property type="component" value="Unassembled WGS sequence"/>
</dbReference>
<dbReference type="SUPFAM" id="SSF58104">
    <property type="entry name" value="Methyl-accepting chemotaxis protein (MCP) signaling domain"/>
    <property type="match status" value="1"/>
</dbReference>
<evidence type="ECO:0000256" key="7">
    <source>
        <dbReference type="ARBA" id="ARBA00023136"/>
    </source>
</evidence>
<dbReference type="PANTHER" id="PTHR32089">
    <property type="entry name" value="METHYL-ACCEPTING CHEMOTAXIS PROTEIN MCPB"/>
    <property type="match status" value="1"/>
</dbReference>
<comment type="subcellular location">
    <subcellularLocation>
        <location evidence="1">Cell membrane</location>
        <topology evidence="1">Multi-pass membrane protein</topology>
    </subcellularLocation>
</comment>
<dbReference type="Pfam" id="PF00672">
    <property type="entry name" value="HAMP"/>
    <property type="match status" value="1"/>
</dbReference>
<evidence type="ECO:0000256" key="11">
    <source>
        <dbReference type="SAM" id="Phobius"/>
    </source>
</evidence>
<evidence type="ECO:0000256" key="4">
    <source>
        <dbReference type="ARBA" id="ARBA00022500"/>
    </source>
</evidence>
<evidence type="ECO:0000256" key="9">
    <source>
        <dbReference type="ARBA" id="ARBA00029447"/>
    </source>
</evidence>
<dbReference type="CDD" id="cd11386">
    <property type="entry name" value="MCP_signal"/>
    <property type="match status" value="1"/>
</dbReference>
<dbReference type="SMART" id="SM00304">
    <property type="entry name" value="HAMP"/>
    <property type="match status" value="1"/>
</dbReference>
<dbReference type="Pfam" id="PF22673">
    <property type="entry name" value="MCP-like_PDC_1"/>
    <property type="match status" value="1"/>
</dbReference>
<feature type="transmembrane region" description="Helical" evidence="11">
    <location>
        <begin position="362"/>
        <end position="383"/>
    </location>
</feature>
<accession>A0A2W0EXD9</accession>
<feature type="domain" description="HAMP" evidence="13">
    <location>
        <begin position="380"/>
        <end position="434"/>
    </location>
</feature>
<comment type="caution">
    <text evidence="14">The sequence shown here is derived from an EMBL/GenBank/DDBJ whole genome shotgun (WGS) entry which is preliminary data.</text>
</comment>
<dbReference type="GO" id="GO:0007165">
    <property type="term" value="P:signal transduction"/>
    <property type="evidence" value="ECO:0007669"/>
    <property type="project" value="UniProtKB-KW"/>
</dbReference>
<evidence type="ECO:0000256" key="1">
    <source>
        <dbReference type="ARBA" id="ARBA00004651"/>
    </source>
</evidence>
<keyword evidence="5 11" id="KW-0812">Transmembrane</keyword>
<evidence type="ECO:0000256" key="10">
    <source>
        <dbReference type="PROSITE-ProRule" id="PRU00284"/>
    </source>
</evidence>
<proteinExistence type="inferred from homology"/>
<evidence type="ECO:0000259" key="12">
    <source>
        <dbReference type="PROSITE" id="PS50111"/>
    </source>
</evidence>
<dbReference type="GO" id="GO:0005886">
    <property type="term" value="C:plasma membrane"/>
    <property type="evidence" value="ECO:0007669"/>
    <property type="project" value="UniProtKB-SubCell"/>
</dbReference>
<dbReference type="OrthoDB" id="2489132at2"/>
<dbReference type="SMART" id="SM00283">
    <property type="entry name" value="MA"/>
    <property type="match status" value="1"/>
</dbReference>
<protein>
    <submittedName>
        <fullName evidence="14">Chemotaxis protein</fullName>
    </submittedName>
</protein>
<dbReference type="CDD" id="cd06225">
    <property type="entry name" value="HAMP"/>
    <property type="match status" value="1"/>
</dbReference>
<dbReference type="Gene3D" id="1.10.287.950">
    <property type="entry name" value="Methyl-accepting chemotaxis protein"/>
    <property type="match status" value="1"/>
</dbReference>
<evidence type="ECO:0000313" key="14">
    <source>
        <dbReference type="EMBL" id="PYY72506.1"/>
    </source>
</evidence>
<dbReference type="EMBL" id="PDLL01000003">
    <property type="protein sequence ID" value="PYY72506.1"/>
    <property type="molecule type" value="Genomic_DNA"/>
</dbReference>
<comment type="similarity">
    <text evidence="9">Belongs to the methyl-accepting chemotaxis (MCP) protein family.</text>
</comment>
<dbReference type="GO" id="GO:0006935">
    <property type="term" value="P:chemotaxis"/>
    <property type="evidence" value="ECO:0007669"/>
    <property type="project" value="UniProtKB-KW"/>
</dbReference>
<evidence type="ECO:0000256" key="5">
    <source>
        <dbReference type="ARBA" id="ARBA00022692"/>
    </source>
</evidence>
<keyword evidence="8 10" id="KW-0807">Transducer</keyword>
<dbReference type="PROSITE" id="PS50885">
    <property type="entry name" value="HAMP"/>
    <property type="match status" value="1"/>
</dbReference>
<gene>
    <name evidence="14" type="ORF">CRX42_00750</name>
</gene>
<dbReference type="PROSITE" id="PS50111">
    <property type="entry name" value="CHEMOTAXIS_TRANSDUC_2"/>
    <property type="match status" value="1"/>
</dbReference>
<evidence type="ECO:0000256" key="2">
    <source>
        <dbReference type="ARBA" id="ARBA00022475"/>
    </source>
</evidence>
<dbReference type="PANTHER" id="PTHR32089:SF120">
    <property type="entry name" value="METHYL-ACCEPTING CHEMOTAXIS PROTEIN TLPQ"/>
    <property type="match status" value="1"/>
</dbReference>
<dbReference type="Gene3D" id="3.30.450.20">
    <property type="entry name" value="PAS domain"/>
    <property type="match status" value="1"/>
</dbReference>
<dbReference type="AlphaFoldDB" id="A0A2W0EXD9"/>
<dbReference type="InterPro" id="IPR003660">
    <property type="entry name" value="HAMP_dom"/>
</dbReference>
<evidence type="ECO:0000256" key="6">
    <source>
        <dbReference type="ARBA" id="ARBA00022989"/>
    </source>
</evidence>